<name>A0AAN9RMC9_PHACN</name>
<evidence type="ECO:0000256" key="1">
    <source>
        <dbReference type="ARBA" id="ARBA00012513"/>
    </source>
</evidence>
<evidence type="ECO:0000256" key="4">
    <source>
        <dbReference type="ARBA" id="ARBA00022741"/>
    </source>
</evidence>
<keyword evidence="5" id="KW-0418">Kinase</keyword>
<keyword evidence="11" id="KW-1185">Reference proteome</keyword>
<dbReference type="PROSITE" id="PS50011">
    <property type="entry name" value="PROTEIN_KINASE_DOM"/>
    <property type="match status" value="1"/>
</dbReference>
<sequence length="102" mass="12058">MLAACGIREPQDFEDEFAEKDLNGRYIRYTKILGRGAFKTVYRDFDEVDGIEVDWNQVKIDDLLHLVDDLVKLYYEVNLLKSLKHDSIIKFCDSWIDDKHDN</sequence>
<dbReference type="GO" id="GO:0004674">
    <property type="term" value="F:protein serine/threonine kinase activity"/>
    <property type="evidence" value="ECO:0007669"/>
    <property type="project" value="UniProtKB-KW"/>
</dbReference>
<dbReference type="GO" id="GO:0005524">
    <property type="term" value="F:ATP binding"/>
    <property type="evidence" value="ECO:0007669"/>
    <property type="project" value="UniProtKB-KW"/>
</dbReference>
<keyword evidence="2" id="KW-0723">Serine/threonine-protein kinase</keyword>
<dbReference type="Gene3D" id="3.30.200.20">
    <property type="entry name" value="Phosphorylase Kinase, domain 1"/>
    <property type="match status" value="1"/>
</dbReference>
<feature type="domain" description="Protein kinase" evidence="9">
    <location>
        <begin position="27"/>
        <end position="102"/>
    </location>
</feature>
<accession>A0AAN9RMC9</accession>
<evidence type="ECO:0000259" key="9">
    <source>
        <dbReference type="PROSITE" id="PS50011"/>
    </source>
</evidence>
<evidence type="ECO:0000313" key="10">
    <source>
        <dbReference type="EMBL" id="KAK7377871.1"/>
    </source>
</evidence>
<evidence type="ECO:0000256" key="7">
    <source>
        <dbReference type="ARBA" id="ARBA00047899"/>
    </source>
</evidence>
<gene>
    <name evidence="10" type="ORF">VNO80_03304</name>
</gene>
<dbReference type="FunFam" id="3.30.200.20:FF:000075">
    <property type="entry name" value="Probable serine/threonine-protein kinase WNK1"/>
    <property type="match status" value="1"/>
</dbReference>
<comment type="catalytic activity">
    <reaction evidence="8">
        <text>L-seryl-[protein] + ATP = O-phospho-L-seryl-[protein] + ADP + H(+)</text>
        <dbReference type="Rhea" id="RHEA:17989"/>
        <dbReference type="Rhea" id="RHEA-COMP:9863"/>
        <dbReference type="Rhea" id="RHEA-COMP:11604"/>
        <dbReference type="ChEBI" id="CHEBI:15378"/>
        <dbReference type="ChEBI" id="CHEBI:29999"/>
        <dbReference type="ChEBI" id="CHEBI:30616"/>
        <dbReference type="ChEBI" id="CHEBI:83421"/>
        <dbReference type="ChEBI" id="CHEBI:456216"/>
        <dbReference type="EC" id="2.7.11.1"/>
    </reaction>
</comment>
<dbReference type="AlphaFoldDB" id="A0AAN9RMC9"/>
<protein>
    <recommendedName>
        <fullName evidence="1">non-specific serine/threonine protein kinase</fullName>
        <ecNumber evidence="1">2.7.11.1</ecNumber>
    </recommendedName>
</protein>
<keyword evidence="6" id="KW-0067">ATP-binding</keyword>
<dbReference type="InterPro" id="IPR011009">
    <property type="entry name" value="Kinase-like_dom_sf"/>
</dbReference>
<evidence type="ECO:0000256" key="5">
    <source>
        <dbReference type="ARBA" id="ARBA00022777"/>
    </source>
</evidence>
<proteinExistence type="predicted"/>
<dbReference type="InterPro" id="IPR000719">
    <property type="entry name" value="Prot_kinase_dom"/>
</dbReference>
<evidence type="ECO:0000313" key="11">
    <source>
        <dbReference type="Proteomes" id="UP001374584"/>
    </source>
</evidence>
<comment type="caution">
    <text evidence="10">The sequence shown here is derived from an EMBL/GenBank/DDBJ whole genome shotgun (WGS) entry which is preliminary data.</text>
</comment>
<keyword evidence="4" id="KW-0547">Nucleotide-binding</keyword>
<dbReference type="InterPro" id="IPR050588">
    <property type="entry name" value="WNK_Ser-Thr_kinase"/>
</dbReference>
<evidence type="ECO:0000256" key="2">
    <source>
        <dbReference type="ARBA" id="ARBA00022527"/>
    </source>
</evidence>
<dbReference type="Proteomes" id="UP001374584">
    <property type="component" value="Unassembled WGS sequence"/>
</dbReference>
<evidence type="ECO:0000256" key="6">
    <source>
        <dbReference type="ARBA" id="ARBA00022840"/>
    </source>
</evidence>
<dbReference type="PANTHER" id="PTHR13902">
    <property type="entry name" value="SERINE/THREONINE-PROTEIN KINASE WNK WITH NO LYSINE -RELATED"/>
    <property type="match status" value="1"/>
</dbReference>
<dbReference type="SUPFAM" id="SSF56112">
    <property type="entry name" value="Protein kinase-like (PK-like)"/>
    <property type="match status" value="1"/>
</dbReference>
<evidence type="ECO:0000256" key="3">
    <source>
        <dbReference type="ARBA" id="ARBA00022679"/>
    </source>
</evidence>
<comment type="catalytic activity">
    <reaction evidence="7">
        <text>L-threonyl-[protein] + ATP = O-phospho-L-threonyl-[protein] + ADP + H(+)</text>
        <dbReference type="Rhea" id="RHEA:46608"/>
        <dbReference type="Rhea" id="RHEA-COMP:11060"/>
        <dbReference type="Rhea" id="RHEA-COMP:11605"/>
        <dbReference type="ChEBI" id="CHEBI:15378"/>
        <dbReference type="ChEBI" id="CHEBI:30013"/>
        <dbReference type="ChEBI" id="CHEBI:30616"/>
        <dbReference type="ChEBI" id="CHEBI:61977"/>
        <dbReference type="ChEBI" id="CHEBI:456216"/>
        <dbReference type="EC" id="2.7.11.1"/>
    </reaction>
</comment>
<dbReference type="EC" id="2.7.11.1" evidence="1"/>
<reference evidence="10 11" key="1">
    <citation type="submission" date="2024-01" db="EMBL/GenBank/DDBJ databases">
        <title>The genomes of 5 underutilized Papilionoideae crops provide insights into root nodulation and disease resistanc.</title>
        <authorList>
            <person name="Jiang F."/>
        </authorList>
    </citation>
    <scope>NUCLEOTIDE SEQUENCE [LARGE SCALE GENOMIC DNA]</scope>
    <source>
        <strain evidence="10">JINMINGXINNONG_FW02</strain>
        <tissue evidence="10">Leaves</tissue>
    </source>
</reference>
<organism evidence="10 11">
    <name type="scientific">Phaseolus coccineus</name>
    <name type="common">Scarlet runner bean</name>
    <name type="synonym">Phaseolus multiflorus</name>
    <dbReference type="NCBI Taxonomy" id="3886"/>
    <lineage>
        <taxon>Eukaryota</taxon>
        <taxon>Viridiplantae</taxon>
        <taxon>Streptophyta</taxon>
        <taxon>Embryophyta</taxon>
        <taxon>Tracheophyta</taxon>
        <taxon>Spermatophyta</taxon>
        <taxon>Magnoliopsida</taxon>
        <taxon>eudicotyledons</taxon>
        <taxon>Gunneridae</taxon>
        <taxon>Pentapetalae</taxon>
        <taxon>rosids</taxon>
        <taxon>fabids</taxon>
        <taxon>Fabales</taxon>
        <taxon>Fabaceae</taxon>
        <taxon>Papilionoideae</taxon>
        <taxon>50 kb inversion clade</taxon>
        <taxon>NPAAA clade</taxon>
        <taxon>indigoferoid/millettioid clade</taxon>
        <taxon>Phaseoleae</taxon>
        <taxon>Phaseolus</taxon>
    </lineage>
</organism>
<dbReference type="EMBL" id="JAYMYR010000002">
    <property type="protein sequence ID" value="KAK7377871.1"/>
    <property type="molecule type" value="Genomic_DNA"/>
</dbReference>
<evidence type="ECO:0000256" key="8">
    <source>
        <dbReference type="ARBA" id="ARBA00048679"/>
    </source>
</evidence>
<keyword evidence="3" id="KW-0808">Transferase</keyword>